<name>A0ABY8EAX1_9FIRM</name>
<evidence type="ECO:0000313" key="2">
    <source>
        <dbReference type="Proteomes" id="UP001222800"/>
    </source>
</evidence>
<accession>A0ABY8EAX1</accession>
<gene>
    <name evidence="1" type="ORF">P4S50_16450</name>
</gene>
<protein>
    <recommendedName>
        <fullName evidence="3">Cyclic lactone autoinducer peptide</fullName>
    </recommendedName>
</protein>
<evidence type="ECO:0000313" key="1">
    <source>
        <dbReference type="EMBL" id="WFD09946.1"/>
    </source>
</evidence>
<keyword evidence="2" id="KW-1185">Reference proteome</keyword>
<organism evidence="1 2">
    <name type="scientific">Tepidibacter hydrothermalis</name>
    <dbReference type="NCBI Taxonomy" id="3036126"/>
    <lineage>
        <taxon>Bacteria</taxon>
        <taxon>Bacillati</taxon>
        <taxon>Bacillota</taxon>
        <taxon>Clostridia</taxon>
        <taxon>Peptostreptococcales</taxon>
        <taxon>Peptostreptococcaceae</taxon>
        <taxon>Tepidibacter</taxon>
    </lineage>
</organism>
<dbReference type="Proteomes" id="UP001222800">
    <property type="component" value="Chromosome"/>
</dbReference>
<reference evidence="1 2" key="1">
    <citation type="submission" date="2023-03" db="EMBL/GenBank/DDBJ databases">
        <title>Complete genome sequence of Tepidibacter sp. SWIR-1, isolated from a deep-sea hydrothermal vent.</title>
        <authorList>
            <person name="Li X."/>
        </authorList>
    </citation>
    <scope>NUCLEOTIDE SEQUENCE [LARGE SCALE GENOMIC DNA]</scope>
    <source>
        <strain evidence="1 2">SWIR-1</strain>
    </source>
</reference>
<dbReference type="RefSeq" id="WP_277731924.1">
    <property type="nucleotide sequence ID" value="NZ_CP120733.1"/>
</dbReference>
<sequence>MKISNKLKTIVSTFIFTSAFFFATTSIGLCCPKGLLEEPTAPKSLLKK</sequence>
<evidence type="ECO:0008006" key="3">
    <source>
        <dbReference type="Google" id="ProtNLM"/>
    </source>
</evidence>
<proteinExistence type="predicted"/>
<dbReference type="EMBL" id="CP120733">
    <property type="protein sequence ID" value="WFD09946.1"/>
    <property type="molecule type" value="Genomic_DNA"/>
</dbReference>